<evidence type="ECO:0000313" key="3">
    <source>
        <dbReference type="Proteomes" id="UP000288805"/>
    </source>
</evidence>
<protein>
    <recommendedName>
        <fullName evidence="4">Reverse transcriptase RNase H-like domain-containing protein</fullName>
    </recommendedName>
</protein>
<gene>
    <name evidence="2" type="ORF">CK203_097975</name>
</gene>
<name>A0A438CXV7_VITVI</name>
<organism evidence="2 3">
    <name type="scientific">Vitis vinifera</name>
    <name type="common">Grape</name>
    <dbReference type="NCBI Taxonomy" id="29760"/>
    <lineage>
        <taxon>Eukaryota</taxon>
        <taxon>Viridiplantae</taxon>
        <taxon>Streptophyta</taxon>
        <taxon>Embryophyta</taxon>
        <taxon>Tracheophyta</taxon>
        <taxon>Spermatophyta</taxon>
        <taxon>Magnoliopsida</taxon>
        <taxon>eudicotyledons</taxon>
        <taxon>Gunneridae</taxon>
        <taxon>Pentapetalae</taxon>
        <taxon>rosids</taxon>
        <taxon>Vitales</taxon>
        <taxon>Vitaceae</taxon>
        <taxon>Viteae</taxon>
        <taxon>Vitis</taxon>
    </lineage>
</organism>
<evidence type="ECO:0000313" key="2">
    <source>
        <dbReference type="EMBL" id="RVW28043.1"/>
    </source>
</evidence>
<proteinExistence type="predicted"/>
<dbReference type="PANTHER" id="PTHR33240">
    <property type="entry name" value="OS08G0508500 PROTEIN"/>
    <property type="match status" value="1"/>
</dbReference>
<dbReference type="SUPFAM" id="SSF56672">
    <property type="entry name" value="DNA/RNA polymerases"/>
    <property type="match status" value="1"/>
</dbReference>
<sequence>MLEDDVHATTQQILVTSQLAKNDAVRNLKTVSNKGSQVGDKANGASRTSPISPPSTTSAQKAKVGDIPGSIHHSPTTSVALRVVINYIHSGPLNEEYSSKRKRQRLLRAASVREQVISVRPGLTNGSTRPIDGESMNFNVRRILVDSGSSANLLQVFVIKQMGFSPSNLENPGRILLGFNGASTTSLGDIVLPAQAGLITLNMSFLVVEDLCPFNVILGHSWLHGMKVIPSTYHQMVSYLTEDGHISLYGSQLAARQCYKWHQKLDPAEITTLLPNLQAVTIWISKDDDHFTYTSSLLEPNEARRLEGTLQRKKDVLHGHTLTCPGFTRRLPPTDLISCHHQDLSARRSDDFIRIDKESFKMRHTVEVYVDDIVVKSRTIDKFLGFMVTQRGIEVNPDQIKAIMETFAPSSKKELQRLIGRLVTLGCFIARFTDKLRPFFLVLKGTGVTGWTKDCGQCCLFRCISNKEQRPLYYITKAMVDAETRYSKMEQTTLALRSTAQKLRQFPNPSRRLTNLDKTINVIISMWIGSSYQARAADCPSWLGLSIPSDIEEEGNLSPLVLDGAYLSPDGLILDGLSVCLRQRKGLEFGKDT</sequence>
<feature type="compositionally biased region" description="Low complexity" evidence="1">
    <location>
        <begin position="46"/>
        <end position="58"/>
    </location>
</feature>
<dbReference type="InterPro" id="IPR021109">
    <property type="entry name" value="Peptidase_aspartic_dom_sf"/>
</dbReference>
<dbReference type="CDD" id="cd00303">
    <property type="entry name" value="retropepsin_like"/>
    <property type="match status" value="1"/>
</dbReference>
<feature type="region of interest" description="Disordered" evidence="1">
    <location>
        <begin position="30"/>
        <end position="67"/>
    </location>
</feature>
<dbReference type="InterPro" id="IPR043502">
    <property type="entry name" value="DNA/RNA_pol_sf"/>
</dbReference>
<evidence type="ECO:0000256" key="1">
    <source>
        <dbReference type="SAM" id="MobiDB-lite"/>
    </source>
</evidence>
<comment type="caution">
    <text evidence="2">The sequence shown here is derived from an EMBL/GenBank/DDBJ whole genome shotgun (WGS) entry which is preliminary data.</text>
</comment>
<dbReference type="Proteomes" id="UP000288805">
    <property type="component" value="Unassembled WGS sequence"/>
</dbReference>
<dbReference type="EMBL" id="QGNW01001920">
    <property type="protein sequence ID" value="RVW28043.1"/>
    <property type="molecule type" value="Genomic_DNA"/>
</dbReference>
<dbReference type="AlphaFoldDB" id="A0A438CXV7"/>
<reference evidence="2 3" key="1">
    <citation type="journal article" date="2018" name="PLoS Genet.">
        <title>Population sequencing reveals clonal diversity and ancestral inbreeding in the grapevine cultivar Chardonnay.</title>
        <authorList>
            <person name="Roach M.J."/>
            <person name="Johnson D.L."/>
            <person name="Bohlmann J."/>
            <person name="van Vuuren H.J."/>
            <person name="Jones S.J."/>
            <person name="Pretorius I.S."/>
            <person name="Schmidt S.A."/>
            <person name="Borneman A.R."/>
        </authorList>
    </citation>
    <scope>NUCLEOTIDE SEQUENCE [LARGE SCALE GENOMIC DNA]</scope>
    <source>
        <strain evidence="3">cv. Chardonnay</strain>
        <tissue evidence="2">Leaf</tissue>
    </source>
</reference>
<evidence type="ECO:0008006" key="4">
    <source>
        <dbReference type="Google" id="ProtNLM"/>
    </source>
</evidence>
<dbReference type="Gene3D" id="2.40.70.10">
    <property type="entry name" value="Acid Proteases"/>
    <property type="match status" value="1"/>
</dbReference>
<accession>A0A438CXV7</accession>
<dbReference type="SUPFAM" id="SSF50630">
    <property type="entry name" value="Acid proteases"/>
    <property type="match status" value="1"/>
</dbReference>
<dbReference type="PANTHER" id="PTHR33240:SF8">
    <property type="entry name" value="OS03G0439900 PROTEIN"/>
    <property type="match status" value="1"/>
</dbReference>